<feature type="region of interest" description="Disordered" evidence="1">
    <location>
        <begin position="623"/>
        <end position="1029"/>
    </location>
</feature>
<protein>
    <submittedName>
        <fullName evidence="2">Uncharacterized protein</fullName>
    </submittedName>
</protein>
<feature type="compositionally biased region" description="Basic and acidic residues" evidence="1">
    <location>
        <begin position="29"/>
        <end position="63"/>
    </location>
</feature>
<proteinExistence type="predicted"/>
<organism evidence="2 3">
    <name type="scientific">Euplotes crassus</name>
    <dbReference type="NCBI Taxonomy" id="5936"/>
    <lineage>
        <taxon>Eukaryota</taxon>
        <taxon>Sar</taxon>
        <taxon>Alveolata</taxon>
        <taxon>Ciliophora</taxon>
        <taxon>Intramacronucleata</taxon>
        <taxon>Spirotrichea</taxon>
        <taxon>Hypotrichia</taxon>
        <taxon>Euplotida</taxon>
        <taxon>Euplotidae</taxon>
        <taxon>Moneuplotes</taxon>
    </lineage>
</organism>
<feature type="region of interest" description="Disordered" evidence="1">
    <location>
        <begin position="341"/>
        <end position="360"/>
    </location>
</feature>
<feature type="compositionally biased region" description="Basic residues" evidence="1">
    <location>
        <begin position="1"/>
        <end position="11"/>
    </location>
</feature>
<feature type="region of interest" description="Disordered" evidence="1">
    <location>
        <begin position="1"/>
        <end position="106"/>
    </location>
</feature>
<dbReference type="Proteomes" id="UP001295684">
    <property type="component" value="Unassembled WGS sequence"/>
</dbReference>
<evidence type="ECO:0000256" key="1">
    <source>
        <dbReference type="SAM" id="MobiDB-lite"/>
    </source>
</evidence>
<feature type="region of interest" description="Disordered" evidence="1">
    <location>
        <begin position="1193"/>
        <end position="1419"/>
    </location>
</feature>
<evidence type="ECO:0000313" key="2">
    <source>
        <dbReference type="EMBL" id="CAI2384789.1"/>
    </source>
</evidence>
<keyword evidence="3" id="KW-1185">Reference proteome</keyword>
<dbReference type="EMBL" id="CAMPGE010027134">
    <property type="protein sequence ID" value="CAI2384789.1"/>
    <property type="molecule type" value="Genomic_DNA"/>
</dbReference>
<feature type="compositionally biased region" description="Basic residues" evidence="1">
    <location>
        <begin position="76"/>
        <end position="86"/>
    </location>
</feature>
<feature type="compositionally biased region" description="Basic and acidic residues" evidence="1">
    <location>
        <begin position="386"/>
        <end position="396"/>
    </location>
</feature>
<feature type="region of interest" description="Disordered" evidence="1">
    <location>
        <begin position="373"/>
        <end position="396"/>
    </location>
</feature>
<feature type="compositionally biased region" description="Polar residues" evidence="1">
    <location>
        <begin position="18"/>
        <end position="28"/>
    </location>
</feature>
<feature type="region of interest" description="Disordered" evidence="1">
    <location>
        <begin position="435"/>
        <end position="513"/>
    </location>
</feature>
<name>A0AAD1Y4Y8_EUPCR</name>
<dbReference type="Pfam" id="PF07004">
    <property type="entry name" value="SHIPPO-rpt"/>
    <property type="match status" value="18"/>
</dbReference>
<dbReference type="InterPro" id="IPR051291">
    <property type="entry name" value="CIMAP"/>
</dbReference>
<reference evidence="2" key="1">
    <citation type="submission" date="2023-07" db="EMBL/GenBank/DDBJ databases">
        <authorList>
            <consortium name="AG Swart"/>
            <person name="Singh M."/>
            <person name="Singh A."/>
            <person name="Seah K."/>
            <person name="Emmerich C."/>
        </authorList>
    </citation>
    <scope>NUCLEOTIDE SEQUENCE</scope>
    <source>
        <strain evidence="2">DP1</strain>
    </source>
</reference>
<feature type="region of interest" description="Disordered" evidence="1">
    <location>
        <begin position="1134"/>
        <end position="1157"/>
    </location>
</feature>
<feature type="compositionally biased region" description="Basic and acidic residues" evidence="1">
    <location>
        <begin position="200"/>
        <end position="209"/>
    </location>
</feature>
<feature type="region of interest" description="Disordered" evidence="1">
    <location>
        <begin position="553"/>
        <end position="572"/>
    </location>
</feature>
<gene>
    <name evidence="2" type="ORF">ECRASSUSDP1_LOCUS26324</name>
</gene>
<feature type="region of interest" description="Disordered" evidence="1">
    <location>
        <begin position="585"/>
        <end position="609"/>
    </location>
</feature>
<dbReference type="PANTHER" id="PTHR21580:SF28">
    <property type="entry name" value="BOREALIN N-TERMINAL DOMAIN-CONTAINING PROTEIN-RELATED"/>
    <property type="match status" value="1"/>
</dbReference>
<evidence type="ECO:0000313" key="3">
    <source>
        <dbReference type="Proteomes" id="UP001295684"/>
    </source>
</evidence>
<feature type="region of interest" description="Disordered" evidence="1">
    <location>
        <begin position="1046"/>
        <end position="1093"/>
    </location>
</feature>
<feature type="region of interest" description="Disordered" evidence="1">
    <location>
        <begin position="149"/>
        <end position="333"/>
    </location>
</feature>
<dbReference type="InterPro" id="IPR010736">
    <property type="entry name" value="SHIPPO-rpt"/>
</dbReference>
<accession>A0AAD1Y4Y8</accession>
<dbReference type="PANTHER" id="PTHR21580">
    <property type="entry name" value="SHIPPO-1-RELATED"/>
    <property type="match status" value="1"/>
</dbReference>
<feature type="compositionally biased region" description="Basic and acidic residues" evidence="1">
    <location>
        <begin position="246"/>
        <end position="255"/>
    </location>
</feature>
<comment type="caution">
    <text evidence="2">The sequence shown here is derived from an EMBL/GenBank/DDBJ whole genome shotgun (WGS) entry which is preliminary data.</text>
</comment>
<sequence length="1478" mass="167979">MKANNRKKKSTKVSTRVTQATLTRTLKSQRGDDQKRMKAWKTDMQLKEGTKSKEETDFWEKQKQFQRLQKTPNSSSKKKSQRKTRKQREEEKVSIQSSPDFNTLARDSEANINQVIQDAVQATGLDEDQEEFEYEYVLVSSKPQHKIKGFTMGEKTKNTKTEDAPGPGNYELKSRAVEGPEYTIKQKYPVKYESTPGPGDYEKPEETRHGYTIGQKFSEHQTEEMPGPGNYERESKIIEGPQYSMYERREYKAEKTPGPGDYESKELGSKGVTIGTKLKERGIEEMPGPGNYEDRSHIQDGPQYSMYQRRDQKVEQTPGPGDYEDIKTKGKSVTMGQKFATKAPEDIPGPGNYEDKSHILDGPQYSMYQKREQRIEQTPGPGDYENLQKKEKGVTIGQKFKEKGIEEMPGPGNYEGKSHIQEGPQYSMYERRDQKIDQTPGPGDYEESIHKGKGVTISQKFKQREIEDMPGPGNYEERSRIQEGPQYSMYSKREQKIEHTPGPGDYEDIKTKGKSITMSQKFATKEIEDMPGPGNYEGKSHIQEGPQYSMYQKREQRVEQTPGPGDYYEPEHKTQGVTIGAKFKARDPEDVPGPGNYEGISHIQDGPQYSMTQKREVRIEQMPGPGDYEYAQKEEKGVTIGKKFKQRDPEDMPGPGNYEGKSHIQDGPKYSMYQKRDTKIYQTPGPGDYEETAQAQKGVTIGQRLKEKQIEDMPGPGNYEDKTALGEGPQYSMYQKRDQRIEQTPGPGDYESKQAKGKGVSIGQKFKQRDLEDMPGPGNYEDKSHIQEGPQYSMYQKREQRIEQTPGPGDYYEPEHKTQGVTIGTKFKTRDPEDMPGPGNYEDKSHIKDGPQYSMYQRREMRTDQTPGPGDYEYVEKKGKSVTMGQKFATKEEEDMPGPGNYEGKSHIQEGPQYSMYQKREQRIDQTPGPGDYEFIQKQNKGVVMGQKFKNKEPEDMPGPGNYEGKSHIQEGPQYSMYHRREQKVEQTPGPGDYEDIKTKGKGVTIGKKFTQREAEDMPGPGNYEGKSHILEGPQYSMYQRRDQKIEQTPGPGDYEDLQKEGKGVTIGQRLTEKQVEDMPGPGNYEGKSHIQEGPQYSMYHRRDQKIEQTPGPGDYEYKEKKGKGVTIGARIAQKEAEDMPGPGNYEGKTAFGEGPQYSMFERRDQKIEYTPGPGEYEFKGAKGKGVTIGKKFKSRQAEDMPGPGNYEGKSHIQEGPQYSMYTKREAKIMQTPGPGDYETPNTKGKGVSIGKKFKSKQVEDMPGPGNYEQKSRINEGPHYSIYSKAHTKIDLTPGPGDYEEKQRSGKSVTIGKRFTQKEIEDMPGPGNYEQTSKIKEGPQYSMYSKRSQKIEQTPGPGEYEMPKKKSKGLTIGKKFKESEIEELPGPGRYRQKSTIAEGPSFTMTSRGHNKTLDHTPGPGFYNTATSDFEGVHFYAIRRKVVKRPKKSARGGIRSMRDERDVKKFKRSIKSARVQIVQ</sequence>
<feature type="compositionally biased region" description="Basic and acidic residues" evidence="1">
    <location>
        <begin position="154"/>
        <end position="163"/>
    </location>
</feature>